<dbReference type="EMBL" id="LHQQ01000148">
    <property type="protein sequence ID" value="KOS40897.1"/>
    <property type="molecule type" value="Genomic_DNA"/>
</dbReference>
<organism evidence="1 2">
    <name type="scientific">Penicillium nordicum</name>
    <dbReference type="NCBI Taxonomy" id="229535"/>
    <lineage>
        <taxon>Eukaryota</taxon>
        <taxon>Fungi</taxon>
        <taxon>Dikarya</taxon>
        <taxon>Ascomycota</taxon>
        <taxon>Pezizomycotina</taxon>
        <taxon>Eurotiomycetes</taxon>
        <taxon>Eurotiomycetidae</taxon>
        <taxon>Eurotiales</taxon>
        <taxon>Aspergillaceae</taxon>
        <taxon>Penicillium</taxon>
    </lineage>
</organism>
<dbReference type="Proteomes" id="UP000037696">
    <property type="component" value="Unassembled WGS sequence"/>
</dbReference>
<evidence type="ECO:0000313" key="2">
    <source>
        <dbReference type="Proteomes" id="UP000037696"/>
    </source>
</evidence>
<sequence length="113" mass="12717">MNRGKESLAPWQLLKCPSENPSQVSADDNRSYRPLSIPHEPSACVRAIIDHCLEHKKSAGHEWGLVPVPLKLQDDCMVDTPMGSIVTLDVVKYTSYREIKVLVRCAKWTDLVC</sequence>
<comment type="caution">
    <text evidence="1">The sequence shown here is derived from an EMBL/GenBank/DDBJ whole genome shotgun (WGS) entry which is preliminary data.</text>
</comment>
<proteinExistence type="predicted"/>
<name>A0A0M8P099_9EURO</name>
<accession>A0A0M8P099</accession>
<protein>
    <submittedName>
        <fullName evidence="1">Uncharacterized protein</fullName>
    </submittedName>
</protein>
<evidence type="ECO:0000313" key="1">
    <source>
        <dbReference type="EMBL" id="KOS40897.1"/>
    </source>
</evidence>
<keyword evidence="2" id="KW-1185">Reference proteome</keyword>
<reference evidence="1 2" key="1">
    <citation type="submission" date="2015-08" db="EMBL/GenBank/DDBJ databases">
        <title>Genome sequencing of Penicillium nordicum.</title>
        <authorList>
            <person name="Nguyen H.D."/>
            <person name="Seifert K.A."/>
        </authorList>
    </citation>
    <scope>NUCLEOTIDE SEQUENCE [LARGE SCALE GENOMIC DNA]</scope>
    <source>
        <strain evidence="1 2">DAOMC 185683</strain>
    </source>
</reference>
<gene>
    <name evidence="1" type="ORF">ACN38_g8229</name>
</gene>
<dbReference type="AlphaFoldDB" id="A0A0M8P099"/>